<dbReference type="Proteomes" id="UP000199315">
    <property type="component" value="Unassembled WGS sequence"/>
</dbReference>
<evidence type="ECO:0000256" key="2">
    <source>
        <dbReference type="ARBA" id="ARBA00022801"/>
    </source>
</evidence>
<dbReference type="Gene3D" id="3.20.20.80">
    <property type="entry name" value="Glycosidases"/>
    <property type="match status" value="1"/>
</dbReference>
<evidence type="ECO:0000256" key="1">
    <source>
        <dbReference type="ARBA" id="ARBA00007401"/>
    </source>
</evidence>
<dbReference type="PROSITE" id="PS00719">
    <property type="entry name" value="GLYCOSYL_HYDROL_F2_1"/>
    <property type="match status" value="1"/>
</dbReference>
<dbReference type="GO" id="GO:0005975">
    <property type="term" value="P:carbohydrate metabolic process"/>
    <property type="evidence" value="ECO:0007669"/>
    <property type="project" value="InterPro"/>
</dbReference>
<dbReference type="SUPFAM" id="SSF49303">
    <property type="entry name" value="beta-Galactosidase/glucuronidase domain"/>
    <property type="match status" value="1"/>
</dbReference>
<dbReference type="InterPro" id="IPR008979">
    <property type="entry name" value="Galactose-bd-like_sf"/>
</dbReference>
<dbReference type="Pfam" id="PF02836">
    <property type="entry name" value="Glyco_hydro_2_C"/>
    <property type="match status" value="1"/>
</dbReference>
<dbReference type="EMBL" id="FMKA01000020">
    <property type="protein sequence ID" value="SCP98436.1"/>
    <property type="molecule type" value="Genomic_DNA"/>
</dbReference>
<name>A0A1D3TW86_9FIRM</name>
<organism evidence="8 9">
    <name type="scientific">Anaerobium acetethylicum</name>
    <dbReference type="NCBI Taxonomy" id="1619234"/>
    <lineage>
        <taxon>Bacteria</taxon>
        <taxon>Bacillati</taxon>
        <taxon>Bacillota</taxon>
        <taxon>Clostridia</taxon>
        <taxon>Lachnospirales</taxon>
        <taxon>Lachnospiraceae</taxon>
        <taxon>Anaerobium</taxon>
    </lineage>
</organism>
<dbReference type="InterPro" id="IPR013783">
    <property type="entry name" value="Ig-like_fold"/>
</dbReference>
<dbReference type="InterPro" id="IPR017853">
    <property type="entry name" value="GH"/>
</dbReference>
<gene>
    <name evidence="8" type="ORF">SAMN05421730_102046</name>
</gene>
<sequence>MEKISLCNDWSFTKNFSEEFLEHPETGIQVRLPHTCKEVPVHYADEKDYQMICGYGRVLKIPEELRTKRLFLQFDGAAHEATIFINGKEQYTHKGGYTAFHLEITELVRTIEENKIVVRLNTREDANVPPFGHVIDYMTYGGLYREVWLLAAEQSYVEDVFVRTPDMSQAIVDLKINRPEKAQEVQFFILDQDKKTIKEESIVVFVENIRNHKMKEYNIQDYRISVSGIREWSPEHPYLYELVTVLKDKAGNILDKNSVHFGFRQAEFKADGFYLNGGKYKIRGLNRHQSYPYVGYAMPKSMQEEDARILKEELHVNAVRTSHYPQSQYFLDHCDRLGLLVFTETPGWQHIKDDDEWKQTVCENVEEMVLQYRNHPSIILWGVRVNESQDDDLLYQKTNEIAHSLDQSRQTSGVRFLWRSSLLEDVYAFNDFSHTGKNGGLLPRWLIAPDKKKAYLISEFNGHMYPTKSMDDPMHRLSHAMRYANVLNEVYKKEDISGSFGWCMFDYQTHGDFGSGDRICYHGVMDMFRNPKLAASVYASFSEGTPVLEVGSDMHIGDYPGGAVGDNYIFTNADQVRLYKNEKMIREFQPVNKKYRYLPHPPIAFYDTVGNAIEEGEGYSHKKAEAVKDCLLAVQRFGTGLPVKYIGKALWVMIRHLVSPMAFYRLFFRYIENWGASAPVYRFEAVKGGKVVAQVVKSSNADLCLEAKVNSTKLKEAETYDVAAVRIRVTDQNGNNASYAQMPVFLKAEGTIELVGPDCICAEGGMCGTYIRTTGQAGEGILTIRTEQTKEVQLNFIVTGKKGN</sequence>
<dbReference type="PANTHER" id="PTHR42732:SF1">
    <property type="entry name" value="BETA-MANNOSIDASE"/>
    <property type="match status" value="1"/>
</dbReference>
<comment type="similarity">
    <text evidence="1 4">Belongs to the glycosyl hydrolase 2 family.</text>
</comment>
<keyword evidence="2 4" id="KW-0378">Hydrolase</keyword>
<dbReference type="SUPFAM" id="SSF49785">
    <property type="entry name" value="Galactose-binding domain-like"/>
    <property type="match status" value="1"/>
</dbReference>
<evidence type="ECO:0000313" key="9">
    <source>
        <dbReference type="Proteomes" id="UP000199315"/>
    </source>
</evidence>
<keyword evidence="9" id="KW-1185">Reference proteome</keyword>
<feature type="domain" description="Glycosyl hydrolases family 2 sugar binding" evidence="7">
    <location>
        <begin position="39"/>
        <end position="151"/>
    </location>
</feature>
<evidence type="ECO:0000256" key="3">
    <source>
        <dbReference type="ARBA" id="ARBA00023295"/>
    </source>
</evidence>
<evidence type="ECO:0000259" key="5">
    <source>
        <dbReference type="Pfam" id="PF00703"/>
    </source>
</evidence>
<dbReference type="InterPro" id="IPR006101">
    <property type="entry name" value="Glyco_hydro_2"/>
</dbReference>
<dbReference type="RefSeq" id="WP_091235438.1">
    <property type="nucleotide sequence ID" value="NZ_FMKA01000020.1"/>
</dbReference>
<evidence type="ECO:0000259" key="6">
    <source>
        <dbReference type="Pfam" id="PF02836"/>
    </source>
</evidence>
<feature type="domain" description="Glycoside hydrolase family 2 catalytic" evidence="6">
    <location>
        <begin position="269"/>
        <end position="538"/>
    </location>
</feature>
<dbReference type="STRING" id="1619234.SAMN05421730_102046"/>
<dbReference type="Pfam" id="PF00703">
    <property type="entry name" value="Glyco_hydro_2"/>
    <property type="match status" value="1"/>
</dbReference>
<dbReference type="Pfam" id="PF02837">
    <property type="entry name" value="Glyco_hydro_2_N"/>
    <property type="match status" value="1"/>
</dbReference>
<evidence type="ECO:0000259" key="7">
    <source>
        <dbReference type="Pfam" id="PF02837"/>
    </source>
</evidence>
<evidence type="ECO:0000256" key="4">
    <source>
        <dbReference type="RuleBase" id="RU361154"/>
    </source>
</evidence>
<evidence type="ECO:0000313" key="8">
    <source>
        <dbReference type="EMBL" id="SCP98436.1"/>
    </source>
</evidence>
<dbReference type="PRINTS" id="PR00132">
    <property type="entry name" value="GLHYDRLASE2"/>
</dbReference>
<dbReference type="InterPro" id="IPR006103">
    <property type="entry name" value="Glyco_hydro_2_cat"/>
</dbReference>
<protein>
    <submittedName>
        <fullName evidence="8">Beta-galactosidase</fullName>
    </submittedName>
</protein>
<dbReference type="InterPro" id="IPR051913">
    <property type="entry name" value="GH2_Domain-Containing"/>
</dbReference>
<accession>A0A1D3TW86</accession>
<feature type="domain" description="Glycoside hydrolase family 2 immunoglobulin-like beta-sandwich" evidence="5">
    <location>
        <begin position="156"/>
        <end position="264"/>
    </location>
</feature>
<dbReference type="InterPro" id="IPR023230">
    <property type="entry name" value="Glyco_hydro_2_CS"/>
</dbReference>
<keyword evidence="3 4" id="KW-0326">Glycosidase</keyword>
<proteinExistence type="inferred from homology"/>
<dbReference type="InterPro" id="IPR006102">
    <property type="entry name" value="Ig-like_GH2"/>
</dbReference>
<dbReference type="SUPFAM" id="SSF51445">
    <property type="entry name" value="(Trans)glycosidases"/>
    <property type="match status" value="1"/>
</dbReference>
<dbReference type="Gene3D" id="2.60.40.10">
    <property type="entry name" value="Immunoglobulins"/>
    <property type="match status" value="2"/>
</dbReference>
<dbReference type="InterPro" id="IPR006104">
    <property type="entry name" value="Glyco_hydro_2_N"/>
</dbReference>
<reference evidence="8 9" key="1">
    <citation type="submission" date="2016-09" db="EMBL/GenBank/DDBJ databases">
        <authorList>
            <person name="Capua I."/>
            <person name="De Benedictis P."/>
            <person name="Joannis T."/>
            <person name="Lombin L.H."/>
            <person name="Cattoli G."/>
        </authorList>
    </citation>
    <scope>NUCLEOTIDE SEQUENCE [LARGE SCALE GENOMIC DNA]</scope>
    <source>
        <strain evidence="8 9">GluBS11</strain>
    </source>
</reference>
<dbReference type="Gene3D" id="2.60.120.260">
    <property type="entry name" value="Galactose-binding domain-like"/>
    <property type="match status" value="1"/>
</dbReference>
<dbReference type="GO" id="GO:0004553">
    <property type="term" value="F:hydrolase activity, hydrolyzing O-glycosyl compounds"/>
    <property type="evidence" value="ECO:0007669"/>
    <property type="project" value="InterPro"/>
</dbReference>
<dbReference type="AlphaFoldDB" id="A0A1D3TW86"/>
<dbReference type="OrthoDB" id="9762066at2"/>
<dbReference type="InterPro" id="IPR036156">
    <property type="entry name" value="Beta-gal/glucu_dom_sf"/>
</dbReference>
<dbReference type="PANTHER" id="PTHR42732">
    <property type="entry name" value="BETA-GALACTOSIDASE"/>
    <property type="match status" value="1"/>
</dbReference>